<dbReference type="InterPro" id="IPR010730">
    <property type="entry name" value="HET"/>
</dbReference>
<organism evidence="2 3">
    <name type="scientific">Hyphodiscus hymeniophilus</name>
    <dbReference type="NCBI Taxonomy" id="353542"/>
    <lineage>
        <taxon>Eukaryota</taxon>
        <taxon>Fungi</taxon>
        <taxon>Dikarya</taxon>
        <taxon>Ascomycota</taxon>
        <taxon>Pezizomycotina</taxon>
        <taxon>Leotiomycetes</taxon>
        <taxon>Helotiales</taxon>
        <taxon>Hyphodiscaceae</taxon>
        <taxon>Hyphodiscus</taxon>
    </lineage>
</organism>
<dbReference type="OrthoDB" id="2157530at2759"/>
<reference evidence="2" key="1">
    <citation type="submission" date="2019-07" db="EMBL/GenBank/DDBJ databases">
        <title>Hyphodiscus hymeniophilus genome sequencing and assembly.</title>
        <authorList>
            <person name="Kramer G."/>
            <person name="Nodwell J."/>
        </authorList>
    </citation>
    <scope>NUCLEOTIDE SEQUENCE</scope>
    <source>
        <strain evidence="2">ATCC 34498</strain>
    </source>
</reference>
<dbReference type="AlphaFoldDB" id="A0A9P7AZ79"/>
<dbReference type="Proteomes" id="UP000785200">
    <property type="component" value="Unassembled WGS sequence"/>
</dbReference>
<gene>
    <name evidence="2" type="ORF">D0Z07_2777</name>
</gene>
<feature type="domain" description="Heterokaryon incompatibility" evidence="1">
    <location>
        <begin position="57"/>
        <end position="225"/>
    </location>
</feature>
<sequence length="650" mass="73122">MSSSDSHILSDGRVYGPPLKGENIRLLTFKKGTGKHSLNLDLTRALLPQGTSDDVRYIALSYIWGHKDDPTKEIIVNGRPFQVKIKLERALIHLEAEPEINLPVWIDAVCINQENEMEKNEQVAQMRDIYEKATRTVVWLGESDISTERVFARLDKVGKKAIAAGLSEFKEEDLKQWPDFGSDKAKIKIKEDVEKLFPTLVNFPLKSLIEISERPWFTRVWVVQELALSTEIVFMCGKWKIPGEHFVTGYLFCLLWMAHELRPLREGGSLFDLAMKTTSICWRNGRSFIPVFFGLFKGESVILSPRAGNTLGTRRGWQSGNRLTLKAQLCRAFTIASTVGLDATDPRDRIYALLGIVDDLEKLGIDIKKFINYGKDTTPQSLYMNVAKILLQNGHIDILCLCRPANVDASQTDGLPTWAPDWSTSLLPPWSGYLEDKLFNASGEDTASSELSVRSQIRVAITLKARSLGSVSDIGSSWNSGWKEEFDFAKVGRLLLQLTEFLQSESSVYSPDEQNEAFWRIPIGDKEFNDLGLVQRATSQSKVEFQDLLNVVLKKQRLDKVPNMASYTACMKDMHNAMPFISSDGYVGLCPNVSKIDDEIFIPLGSHVPLIFRKAENASYKVVGEAYVYGMMEGEVLQLATSRTLELTLI</sequence>
<dbReference type="EMBL" id="VNKQ01000005">
    <property type="protein sequence ID" value="KAG0650907.1"/>
    <property type="molecule type" value="Genomic_DNA"/>
</dbReference>
<keyword evidence="3" id="KW-1185">Reference proteome</keyword>
<comment type="caution">
    <text evidence="2">The sequence shown here is derived from an EMBL/GenBank/DDBJ whole genome shotgun (WGS) entry which is preliminary data.</text>
</comment>
<evidence type="ECO:0000313" key="2">
    <source>
        <dbReference type="EMBL" id="KAG0650907.1"/>
    </source>
</evidence>
<proteinExistence type="predicted"/>
<dbReference type="PANTHER" id="PTHR24148">
    <property type="entry name" value="ANKYRIN REPEAT DOMAIN-CONTAINING PROTEIN 39 HOMOLOG-RELATED"/>
    <property type="match status" value="1"/>
</dbReference>
<dbReference type="InterPro" id="IPR052895">
    <property type="entry name" value="HetReg/Transcr_Mod"/>
</dbReference>
<accession>A0A9P7AZ79</accession>
<evidence type="ECO:0000259" key="1">
    <source>
        <dbReference type="Pfam" id="PF06985"/>
    </source>
</evidence>
<dbReference type="Pfam" id="PF26639">
    <property type="entry name" value="Het-6_barrel"/>
    <property type="match status" value="1"/>
</dbReference>
<name>A0A9P7AZ79_9HELO</name>
<dbReference type="PANTHER" id="PTHR24148:SF64">
    <property type="entry name" value="HETEROKARYON INCOMPATIBILITY DOMAIN-CONTAINING PROTEIN"/>
    <property type="match status" value="1"/>
</dbReference>
<evidence type="ECO:0000313" key="3">
    <source>
        <dbReference type="Proteomes" id="UP000785200"/>
    </source>
</evidence>
<protein>
    <submittedName>
        <fullName evidence="2">Heterokaryon incompatibility protein</fullName>
    </submittedName>
</protein>
<dbReference type="Pfam" id="PF06985">
    <property type="entry name" value="HET"/>
    <property type="match status" value="1"/>
</dbReference>